<evidence type="ECO:0000313" key="2">
    <source>
        <dbReference type="Proteomes" id="UP000727407"/>
    </source>
</evidence>
<dbReference type="AlphaFoldDB" id="A0A8J4TXS4"/>
<name>A0A8J4TXS4_CLAMG</name>
<dbReference type="Proteomes" id="UP000727407">
    <property type="component" value="Unassembled WGS sequence"/>
</dbReference>
<evidence type="ECO:0000313" key="1">
    <source>
        <dbReference type="EMBL" id="KAF5879794.1"/>
    </source>
</evidence>
<accession>A0A8J4TXS4</accession>
<gene>
    <name evidence="1" type="primary">dhrs7cb</name>
    <name evidence="1" type="ORF">DAT39_023704</name>
</gene>
<keyword evidence="2" id="KW-1185">Reference proteome</keyword>
<dbReference type="EMBL" id="QNUK01002871">
    <property type="protein sequence ID" value="KAF5879794.1"/>
    <property type="molecule type" value="Genomic_DNA"/>
</dbReference>
<protein>
    <submittedName>
        <fullName evidence="1">Dehydrogenase/reductase SDR family member 7C-B</fullName>
    </submittedName>
</protein>
<comment type="caution">
    <text evidence="1">The sequence shown here is derived from an EMBL/GenBank/DDBJ whole genome shotgun (WGS) entry which is preliminary data.</text>
</comment>
<sequence length="56" mass="5979">WESSSGGADLVVCGAGWESSSVEQLEVAVVQDWGSFQCGDRLEVQWSQDGKSSSVE</sequence>
<proteinExistence type="predicted"/>
<reference evidence="1" key="1">
    <citation type="submission" date="2020-07" db="EMBL/GenBank/DDBJ databases">
        <title>Clarias magur genome sequencing, assembly and annotation.</title>
        <authorList>
            <person name="Kushwaha B."/>
            <person name="Kumar R."/>
            <person name="Das P."/>
            <person name="Joshi C.G."/>
            <person name="Kumar D."/>
            <person name="Nagpure N.S."/>
            <person name="Pandey M."/>
            <person name="Agarwal S."/>
            <person name="Srivastava S."/>
            <person name="Singh M."/>
            <person name="Sahoo L."/>
            <person name="Jayasankar P."/>
            <person name="Meher P.K."/>
            <person name="Koringa P.G."/>
            <person name="Iquebal M.A."/>
            <person name="Das S.P."/>
            <person name="Bit A."/>
            <person name="Patnaik S."/>
            <person name="Patel N."/>
            <person name="Shah T.M."/>
            <person name="Hinsu A."/>
            <person name="Jena J.K."/>
        </authorList>
    </citation>
    <scope>NUCLEOTIDE SEQUENCE</scope>
    <source>
        <strain evidence="1">CIFAMagur01</strain>
        <tissue evidence="1">Testis</tissue>
    </source>
</reference>
<organism evidence="1 2">
    <name type="scientific">Clarias magur</name>
    <name type="common">Asian catfish</name>
    <name type="synonym">Macropteronotus magur</name>
    <dbReference type="NCBI Taxonomy" id="1594786"/>
    <lineage>
        <taxon>Eukaryota</taxon>
        <taxon>Metazoa</taxon>
        <taxon>Chordata</taxon>
        <taxon>Craniata</taxon>
        <taxon>Vertebrata</taxon>
        <taxon>Euteleostomi</taxon>
        <taxon>Actinopterygii</taxon>
        <taxon>Neopterygii</taxon>
        <taxon>Teleostei</taxon>
        <taxon>Ostariophysi</taxon>
        <taxon>Siluriformes</taxon>
        <taxon>Clariidae</taxon>
        <taxon>Clarias</taxon>
    </lineage>
</organism>
<feature type="non-terminal residue" evidence="1">
    <location>
        <position position="1"/>
    </location>
</feature>